<comment type="caution">
    <text evidence="1">The sequence shown here is derived from an EMBL/GenBank/DDBJ whole genome shotgun (WGS) entry which is preliminary data.</text>
</comment>
<sequence length="37" mass="4416">MMFAVCLRLLLWLENSQLAWPISDAPAYHKIDIWELK</sequence>
<dbReference type="AlphaFoldDB" id="A7VPF2"/>
<evidence type="ECO:0000313" key="1">
    <source>
        <dbReference type="EMBL" id="EDO62839.1"/>
    </source>
</evidence>
<reference evidence="1 2" key="2">
    <citation type="submission" date="2007-08" db="EMBL/GenBank/DDBJ databases">
        <authorList>
            <person name="Fulton L."/>
            <person name="Clifton S."/>
            <person name="Fulton B."/>
            <person name="Xu J."/>
            <person name="Minx P."/>
            <person name="Pepin K.H."/>
            <person name="Johnson M."/>
            <person name="Thiruvilangam P."/>
            <person name="Bhonagiri V."/>
            <person name="Nash W.E."/>
            <person name="Wang C."/>
            <person name="Mardis E.R."/>
            <person name="Wilson R.K."/>
        </authorList>
    </citation>
    <scope>NUCLEOTIDE SEQUENCE [LARGE SCALE GENOMIC DNA]</scope>
    <source>
        <strain evidence="1 2">DSM 753</strain>
    </source>
</reference>
<name>A7VPF2_9FIRM</name>
<reference evidence="1 2" key="1">
    <citation type="submission" date="2007-08" db="EMBL/GenBank/DDBJ databases">
        <title>Draft genome sequence of Clostridium leptum (DSM 753).</title>
        <authorList>
            <person name="Sudarsanam P."/>
            <person name="Ley R."/>
            <person name="Guruge J."/>
            <person name="Turnbaugh P.J."/>
            <person name="Mahowald M."/>
            <person name="Liep D."/>
            <person name="Gordon J."/>
        </authorList>
    </citation>
    <scope>NUCLEOTIDE SEQUENCE [LARGE SCALE GENOMIC DNA]</scope>
    <source>
        <strain evidence="1 2">DSM 753</strain>
    </source>
</reference>
<dbReference type="HOGENOM" id="CLU_3342262_0_0_9"/>
<dbReference type="EMBL" id="ABCB02000012">
    <property type="protein sequence ID" value="EDO62839.1"/>
    <property type="molecule type" value="Genomic_DNA"/>
</dbReference>
<dbReference type="Proteomes" id="UP000003490">
    <property type="component" value="Unassembled WGS sequence"/>
</dbReference>
<gene>
    <name evidence="1" type="ORF">CLOLEP_00428</name>
</gene>
<organism evidence="1 2">
    <name type="scientific">[Clostridium] leptum DSM 753</name>
    <dbReference type="NCBI Taxonomy" id="428125"/>
    <lineage>
        <taxon>Bacteria</taxon>
        <taxon>Bacillati</taxon>
        <taxon>Bacillota</taxon>
        <taxon>Clostridia</taxon>
        <taxon>Eubacteriales</taxon>
        <taxon>Oscillospiraceae</taxon>
        <taxon>Oscillospiraceae incertae sedis</taxon>
    </lineage>
</organism>
<accession>A7VPF2</accession>
<evidence type="ECO:0000313" key="2">
    <source>
        <dbReference type="Proteomes" id="UP000003490"/>
    </source>
</evidence>
<proteinExistence type="predicted"/>
<protein>
    <submittedName>
        <fullName evidence="1">Uncharacterized protein</fullName>
    </submittedName>
</protein>